<evidence type="ECO:0000259" key="9">
    <source>
        <dbReference type="Pfam" id="PF14322"/>
    </source>
</evidence>
<evidence type="ECO:0000256" key="7">
    <source>
        <dbReference type="SAM" id="SignalP"/>
    </source>
</evidence>
<feature type="region of interest" description="Disordered" evidence="6">
    <location>
        <begin position="343"/>
        <end position="371"/>
    </location>
</feature>
<dbReference type="EMBL" id="JBHSAS010000009">
    <property type="protein sequence ID" value="MFC4028334.1"/>
    <property type="molecule type" value="Genomic_DNA"/>
</dbReference>
<feature type="domain" description="SusD-like N-terminal" evidence="9">
    <location>
        <begin position="99"/>
        <end position="247"/>
    </location>
</feature>
<feature type="domain" description="RagB/SusD" evidence="8">
    <location>
        <begin position="313"/>
        <end position="535"/>
    </location>
</feature>
<comment type="caution">
    <text evidence="10">The sequence shown here is derived from an EMBL/GenBank/DDBJ whole genome shotgun (WGS) entry which is preliminary data.</text>
</comment>
<name>A0ABV8HDL4_9FLAO</name>
<keyword evidence="5" id="KW-0998">Cell outer membrane</keyword>
<gene>
    <name evidence="10" type="ORF">ACFOS1_13010</name>
</gene>
<feature type="signal peptide" evidence="7">
    <location>
        <begin position="1"/>
        <end position="24"/>
    </location>
</feature>
<evidence type="ECO:0000313" key="10">
    <source>
        <dbReference type="EMBL" id="MFC4028334.1"/>
    </source>
</evidence>
<keyword evidence="4" id="KW-0472">Membrane</keyword>
<comment type="subcellular location">
    <subcellularLocation>
        <location evidence="1">Cell outer membrane</location>
    </subcellularLocation>
</comment>
<accession>A0ABV8HDL4</accession>
<dbReference type="Pfam" id="PF07980">
    <property type="entry name" value="SusD_RagB"/>
    <property type="match status" value="1"/>
</dbReference>
<evidence type="ECO:0000256" key="2">
    <source>
        <dbReference type="ARBA" id="ARBA00006275"/>
    </source>
</evidence>
<evidence type="ECO:0000256" key="5">
    <source>
        <dbReference type="ARBA" id="ARBA00023237"/>
    </source>
</evidence>
<dbReference type="Proteomes" id="UP001595793">
    <property type="component" value="Unassembled WGS sequence"/>
</dbReference>
<dbReference type="Pfam" id="PF14322">
    <property type="entry name" value="SusD-like_3"/>
    <property type="match status" value="1"/>
</dbReference>
<dbReference type="RefSeq" id="WP_290236489.1">
    <property type="nucleotide sequence ID" value="NZ_JAUFPZ010000002.1"/>
</dbReference>
<dbReference type="InterPro" id="IPR012944">
    <property type="entry name" value="SusD_RagB_dom"/>
</dbReference>
<keyword evidence="3 7" id="KW-0732">Signal</keyword>
<dbReference type="InterPro" id="IPR033985">
    <property type="entry name" value="SusD-like_N"/>
</dbReference>
<dbReference type="PROSITE" id="PS51257">
    <property type="entry name" value="PROKAR_LIPOPROTEIN"/>
    <property type="match status" value="1"/>
</dbReference>
<evidence type="ECO:0000256" key="1">
    <source>
        <dbReference type="ARBA" id="ARBA00004442"/>
    </source>
</evidence>
<comment type="similarity">
    <text evidence="2">Belongs to the SusD family.</text>
</comment>
<dbReference type="InterPro" id="IPR011990">
    <property type="entry name" value="TPR-like_helical_dom_sf"/>
</dbReference>
<sequence>MNILNKSRFSFCLMLVALISVSCSDDFLQNSPTDAISAEDALSSTDNMMLVLNGLHRQVYSQAQLPGSSSSRSGESHFIPSLDAMGGSIIHSSPGNGWMTSDLQWLTHTNPTYTTVYNFWYQRYHFIASSNSIINTVSEGDFAETPRLNNVLGQAYAYRAWAYHKLVTTYAKGYTIGNPSTDLGVPIVFSTETPYESAPRSTVEEVYAQMEKDIDEAIAHLENASNAANKSHISLNAAYGIKARIALSKGDWETAAEAAALARDGYQLLDESQWLSGFNTVDLSEVIWGGEVIDSETNYFQSYFYYVSPTFNGSQNRSNPKIISSGLYDMIPETDFRKEAWLPMAPNTNPSASNGEGGSYESDPNYDSEEEFQNAKDEIIATYGMTSAHNTHPYMTVKFLQQNPGTTDPDDVIYMRASEMYLIEIEALAMMNQTSEAQQLLQEFGASRDSDYDASDFSDQAELMEEVKFQRGVELWGEGFSFHDHIRWDEPLDYSDSGAAKVLYQDGYFQERPSQNDDWIWKIPQAEIDANPYITSSDQN</sequence>
<evidence type="ECO:0000256" key="4">
    <source>
        <dbReference type="ARBA" id="ARBA00023136"/>
    </source>
</evidence>
<reference evidence="11" key="1">
    <citation type="journal article" date="2019" name="Int. J. Syst. Evol. Microbiol.">
        <title>The Global Catalogue of Microorganisms (GCM) 10K type strain sequencing project: providing services to taxonomists for standard genome sequencing and annotation.</title>
        <authorList>
            <consortium name="The Broad Institute Genomics Platform"/>
            <consortium name="The Broad Institute Genome Sequencing Center for Infectious Disease"/>
            <person name="Wu L."/>
            <person name="Ma J."/>
        </authorList>
    </citation>
    <scope>NUCLEOTIDE SEQUENCE [LARGE SCALE GENOMIC DNA]</scope>
    <source>
        <strain evidence="11">CECT 9128</strain>
    </source>
</reference>
<protein>
    <submittedName>
        <fullName evidence="10">RagB/SusD family nutrient uptake outer membrane protein</fullName>
    </submittedName>
</protein>
<organism evidence="10 11">
    <name type="scientific">Zunongwangia endophytica</name>
    <dbReference type="NCBI Taxonomy" id="1808945"/>
    <lineage>
        <taxon>Bacteria</taxon>
        <taxon>Pseudomonadati</taxon>
        <taxon>Bacteroidota</taxon>
        <taxon>Flavobacteriia</taxon>
        <taxon>Flavobacteriales</taxon>
        <taxon>Flavobacteriaceae</taxon>
        <taxon>Zunongwangia</taxon>
    </lineage>
</organism>
<evidence type="ECO:0000256" key="3">
    <source>
        <dbReference type="ARBA" id="ARBA00022729"/>
    </source>
</evidence>
<keyword evidence="11" id="KW-1185">Reference proteome</keyword>
<feature type="chain" id="PRO_5045888211" evidence="7">
    <location>
        <begin position="25"/>
        <end position="540"/>
    </location>
</feature>
<evidence type="ECO:0000313" key="11">
    <source>
        <dbReference type="Proteomes" id="UP001595793"/>
    </source>
</evidence>
<dbReference type="SUPFAM" id="SSF48452">
    <property type="entry name" value="TPR-like"/>
    <property type="match status" value="1"/>
</dbReference>
<evidence type="ECO:0000259" key="8">
    <source>
        <dbReference type="Pfam" id="PF07980"/>
    </source>
</evidence>
<dbReference type="Gene3D" id="1.25.40.390">
    <property type="match status" value="1"/>
</dbReference>
<proteinExistence type="inferred from homology"/>
<evidence type="ECO:0000256" key="6">
    <source>
        <dbReference type="SAM" id="MobiDB-lite"/>
    </source>
</evidence>